<protein>
    <submittedName>
        <fullName evidence="1">Uncharacterized protein</fullName>
    </submittedName>
</protein>
<gene>
    <name evidence="1" type="ORF">PFISCL1PPCAC_11834</name>
</gene>
<sequence>LLPLLLLPLVSTDDDGLPNRQNHKYTEERTGEACKKLGTTICTVFDISYNNLIKADDKDGAQFREDLRLFPTAYVFYKVNDDGLILDIPYVNHLVGNETRRACGWPKTTKNCKFWHNHFLLRLPGNKAEAIALLKSFTDMVVYVGSDHMVNYDYPEYAYNPDLLQLISGQKLPDIYKSGPFASAFTFAQHSAGIHNRDYLFKPYGSSGHNDDWIAAANGIGHWISTPGIYRYRLKKGTMNELFYDPNISGNKYLL</sequence>
<feature type="non-terminal residue" evidence="1">
    <location>
        <position position="1"/>
    </location>
</feature>
<reference evidence="1" key="1">
    <citation type="submission" date="2023-10" db="EMBL/GenBank/DDBJ databases">
        <title>Genome assembly of Pristionchus species.</title>
        <authorList>
            <person name="Yoshida K."/>
            <person name="Sommer R.J."/>
        </authorList>
    </citation>
    <scope>NUCLEOTIDE SEQUENCE</scope>
    <source>
        <strain evidence="1">RS5133</strain>
    </source>
</reference>
<dbReference type="EMBL" id="BTSY01000003">
    <property type="protein sequence ID" value="GMT20537.1"/>
    <property type="molecule type" value="Genomic_DNA"/>
</dbReference>
<evidence type="ECO:0000313" key="2">
    <source>
        <dbReference type="Proteomes" id="UP001432322"/>
    </source>
</evidence>
<name>A0AAV5VPE1_9BILA</name>
<organism evidence="1 2">
    <name type="scientific">Pristionchus fissidentatus</name>
    <dbReference type="NCBI Taxonomy" id="1538716"/>
    <lineage>
        <taxon>Eukaryota</taxon>
        <taxon>Metazoa</taxon>
        <taxon>Ecdysozoa</taxon>
        <taxon>Nematoda</taxon>
        <taxon>Chromadorea</taxon>
        <taxon>Rhabditida</taxon>
        <taxon>Rhabditina</taxon>
        <taxon>Diplogasteromorpha</taxon>
        <taxon>Diplogasteroidea</taxon>
        <taxon>Neodiplogasteridae</taxon>
        <taxon>Pristionchus</taxon>
    </lineage>
</organism>
<keyword evidence="2" id="KW-1185">Reference proteome</keyword>
<dbReference type="Proteomes" id="UP001432322">
    <property type="component" value="Unassembled WGS sequence"/>
</dbReference>
<dbReference type="AlphaFoldDB" id="A0AAV5VPE1"/>
<comment type="caution">
    <text evidence="1">The sequence shown here is derived from an EMBL/GenBank/DDBJ whole genome shotgun (WGS) entry which is preliminary data.</text>
</comment>
<accession>A0AAV5VPE1</accession>
<evidence type="ECO:0000313" key="1">
    <source>
        <dbReference type="EMBL" id="GMT20537.1"/>
    </source>
</evidence>
<proteinExistence type="predicted"/>